<keyword evidence="3 5" id="KW-1133">Transmembrane helix</keyword>
<dbReference type="Pfam" id="PF00689">
    <property type="entry name" value="Cation_ATPase_C"/>
    <property type="match status" value="1"/>
</dbReference>
<dbReference type="NCBIfam" id="TIGR01494">
    <property type="entry name" value="ATPase_P-type"/>
    <property type="match status" value="1"/>
</dbReference>
<dbReference type="Gene3D" id="1.20.1110.10">
    <property type="entry name" value="Calcium-transporting ATPase, transmembrane domain"/>
    <property type="match status" value="1"/>
</dbReference>
<dbReference type="PANTHER" id="PTHR42861">
    <property type="entry name" value="CALCIUM-TRANSPORTING ATPASE"/>
    <property type="match status" value="1"/>
</dbReference>
<dbReference type="SUPFAM" id="SSF81665">
    <property type="entry name" value="Calcium ATPase, transmembrane domain M"/>
    <property type="match status" value="1"/>
</dbReference>
<dbReference type="InterPro" id="IPR006068">
    <property type="entry name" value="ATPase_P-typ_cation-transptr_C"/>
</dbReference>
<dbReference type="PRINTS" id="PR00120">
    <property type="entry name" value="HATPASE"/>
</dbReference>
<feature type="non-terminal residue" evidence="7">
    <location>
        <position position="221"/>
    </location>
</feature>
<dbReference type="PRINTS" id="PR00119">
    <property type="entry name" value="CATATPASE"/>
</dbReference>
<comment type="subcellular location">
    <subcellularLocation>
        <location evidence="1">Membrane</location>
    </subcellularLocation>
</comment>
<name>A0A3B0PFC3_MYCSY</name>
<gene>
    <name evidence="7" type="ORF">NCTC10124_01238</name>
</gene>
<evidence type="ECO:0000259" key="6">
    <source>
        <dbReference type="Pfam" id="PF00689"/>
    </source>
</evidence>
<evidence type="ECO:0000313" key="7">
    <source>
        <dbReference type="EMBL" id="SYV93485.1"/>
    </source>
</evidence>
<feature type="transmembrane region" description="Helical" evidence="5">
    <location>
        <begin position="61"/>
        <end position="86"/>
    </location>
</feature>
<evidence type="ECO:0000313" key="8">
    <source>
        <dbReference type="Proteomes" id="UP000259328"/>
    </source>
</evidence>
<protein>
    <submittedName>
        <fullName evidence="7">Calcium-transporting ATPase lmo0841</fullName>
        <ecNumber evidence="7">3.6.3.8</ecNumber>
    </submittedName>
</protein>
<dbReference type="EC" id="3.6.3.8" evidence="7"/>
<dbReference type="InterPro" id="IPR036412">
    <property type="entry name" value="HAD-like_sf"/>
</dbReference>
<feature type="transmembrane region" description="Helical" evidence="5">
    <location>
        <begin position="98"/>
        <end position="123"/>
    </location>
</feature>
<evidence type="ECO:0000256" key="4">
    <source>
        <dbReference type="ARBA" id="ARBA00023136"/>
    </source>
</evidence>
<organism evidence="7 8">
    <name type="scientific">Mycoplasmopsis synoviae</name>
    <name type="common">Mycoplasma synoviae</name>
    <dbReference type="NCBI Taxonomy" id="2109"/>
    <lineage>
        <taxon>Bacteria</taxon>
        <taxon>Bacillati</taxon>
        <taxon>Mycoplasmatota</taxon>
        <taxon>Mycoplasmoidales</taxon>
        <taxon>Metamycoplasmataceae</taxon>
        <taxon>Mycoplasmopsis</taxon>
    </lineage>
</organism>
<dbReference type="Proteomes" id="UP000259328">
    <property type="component" value="Chromosome"/>
</dbReference>
<dbReference type="GO" id="GO:0016887">
    <property type="term" value="F:ATP hydrolysis activity"/>
    <property type="evidence" value="ECO:0007669"/>
    <property type="project" value="InterPro"/>
</dbReference>
<dbReference type="InterPro" id="IPR001757">
    <property type="entry name" value="P_typ_ATPase"/>
</dbReference>
<accession>A0A3B0PFC3</accession>
<evidence type="ECO:0000256" key="5">
    <source>
        <dbReference type="SAM" id="Phobius"/>
    </source>
</evidence>
<keyword evidence="4 5" id="KW-0472">Membrane</keyword>
<dbReference type="InterPro" id="IPR023214">
    <property type="entry name" value="HAD_sf"/>
</dbReference>
<evidence type="ECO:0000256" key="1">
    <source>
        <dbReference type="ARBA" id="ARBA00004370"/>
    </source>
</evidence>
<dbReference type="EMBL" id="LS991953">
    <property type="protein sequence ID" value="SYV93485.1"/>
    <property type="molecule type" value="Genomic_DNA"/>
</dbReference>
<sequence>MTGDGINDAPALKKANIGIAMGQAGTDVAKEASGVVLADDNYKTIVNSIRIGRETFDRIKLVITNLLVSSIAEVIIILLGLFIYRFAFNRQIDGNEFIILSATQLLIVNLLAHGLPAIALGIVKQEENVMLRKPYKTTDTIFSNGTFIVLLRQSLIIAFYSLLAYGVVGLFAIINDLKGKEFVRLCSSAAFLTLGISSSLNTLNLMTKKNLVFANFNRYKW</sequence>
<dbReference type="InterPro" id="IPR023298">
    <property type="entry name" value="ATPase_P-typ_TM_dom_sf"/>
</dbReference>
<reference evidence="8" key="1">
    <citation type="submission" date="2018-06" db="EMBL/GenBank/DDBJ databases">
        <authorList>
            <consortium name="Pathogen Informatics"/>
        </authorList>
    </citation>
    <scope>NUCLEOTIDE SEQUENCE [LARGE SCALE GENOMIC DNA]</scope>
    <source>
        <strain evidence="8">NCTC10124</strain>
    </source>
</reference>
<keyword evidence="7" id="KW-0378">Hydrolase</keyword>
<dbReference type="SUPFAM" id="SSF56784">
    <property type="entry name" value="HAD-like"/>
    <property type="match status" value="1"/>
</dbReference>
<proteinExistence type="predicted"/>
<feature type="transmembrane region" description="Helical" evidence="5">
    <location>
        <begin position="181"/>
        <end position="200"/>
    </location>
</feature>
<dbReference type="Gene3D" id="3.40.50.1000">
    <property type="entry name" value="HAD superfamily/HAD-like"/>
    <property type="match status" value="1"/>
</dbReference>
<dbReference type="AlphaFoldDB" id="A0A3B0PFC3"/>
<dbReference type="GO" id="GO:0005524">
    <property type="term" value="F:ATP binding"/>
    <property type="evidence" value="ECO:0007669"/>
    <property type="project" value="InterPro"/>
</dbReference>
<keyword evidence="2 5" id="KW-0812">Transmembrane</keyword>
<feature type="domain" description="Cation-transporting P-type ATPase C-terminal" evidence="6">
    <location>
        <begin position="98"/>
        <end position="214"/>
    </location>
</feature>
<evidence type="ECO:0000256" key="2">
    <source>
        <dbReference type="ARBA" id="ARBA00022692"/>
    </source>
</evidence>
<evidence type="ECO:0000256" key="3">
    <source>
        <dbReference type="ARBA" id="ARBA00022989"/>
    </source>
</evidence>
<dbReference type="GO" id="GO:0016020">
    <property type="term" value="C:membrane"/>
    <property type="evidence" value="ECO:0007669"/>
    <property type="project" value="UniProtKB-SubCell"/>
</dbReference>